<sequence>MNTTQRTRSVAVVAAGAAAILCMPPAGADAATSAPIRNSVAITTTGMNYHVHGGLHPGIASISWTNQDDEIHMMEMALLKPGVTQTQLATAATKGDKALDQLVAEQPGPGWGTPNLLSPGETETVTTHLRAGTYGLLCFVMGKDHMPHAAMGMVATLKVSGPAQSVAPAAAGTISIDDNGIHWPSGFTGKGTYAVRDTGRKDHALSIARLDKSVSLLQFMGSVNNTMQTGSAAHGGSLVGGVDALAAGRTAWVTLDLSAGRYGYLSPSDITGPQLPKQSGEFTLGASPTASPSVSSSSSAHTGPVVVTDGPATTGKSANWLLLAGIGAAAAAVIGGGTSVGRRLRRR</sequence>
<evidence type="ECO:0000256" key="3">
    <source>
        <dbReference type="SAM" id="SignalP"/>
    </source>
</evidence>
<feature type="signal peptide" evidence="3">
    <location>
        <begin position="1"/>
        <end position="28"/>
    </location>
</feature>
<accession>A0ABW2AIH5</accession>
<keyword evidence="3" id="KW-0732">Signal</keyword>
<evidence type="ECO:0008006" key="6">
    <source>
        <dbReference type="Google" id="ProtNLM"/>
    </source>
</evidence>
<evidence type="ECO:0000256" key="1">
    <source>
        <dbReference type="SAM" id="MobiDB-lite"/>
    </source>
</evidence>
<keyword evidence="2" id="KW-0812">Transmembrane</keyword>
<feature type="region of interest" description="Disordered" evidence="1">
    <location>
        <begin position="275"/>
        <end position="302"/>
    </location>
</feature>
<proteinExistence type="predicted"/>
<dbReference type="RefSeq" id="WP_382402018.1">
    <property type="nucleotide sequence ID" value="NZ_JBHSWH010000001.1"/>
</dbReference>
<keyword evidence="2" id="KW-0472">Membrane</keyword>
<feature type="transmembrane region" description="Helical" evidence="2">
    <location>
        <begin position="320"/>
        <end position="341"/>
    </location>
</feature>
<comment type="caution">
    <text evidence="4">The sequence shown here is derived from an EMBL/GenBank/DDBJ whole genome shotgun (WGS) entry which is preliminary data.</text>
</comment>
<feature type="chain" id="PRO_5046832608" description="Copper oxidase" evidence="3">
    <location>
        <begin position="29"/>
        <end position="347"/>
    </location>
</feature>
<keyword evidence="2" id="KW-1133">Transmembrane helix</keyword>
<evidence type="ECO:0000313" key="4">
    <source>
        <dbReference type="EMBL" id="MFC6706196.1"/>
    </source>
</evidence>
<evidence type="ECO:0000313" key="5">
    <source>
        <dbReference type="Proteomes" id="UP001596298"/>
    </source>
</evidence>
<dbReference type="InterPro" id="IPR008972">
    <property type="entry name" value="Cupredoxin"/>
</dbReference>
<feature type="compositionally biased region" description="Low complexity" evidence="1">
    <location>
        <begin position="285"/>
        <end position="302"/>
    </location>
</feature>
<reference evidence="5" key="1">
    <citation type="journal article" date="2019" name="Int. J. Syst. Evol. Microbiol.">
        <title>The Global Catalogue of Microorganisms (GCM) 10K type strain sequencing project: providing services to taxonomists for standard genome sequencing and annotation.</title>
        <authorList>
            <consortium name="The Broad Institute Genomics Platform"/>
            <consortium name="The Broad Institute Genome Sequencing Center for Infectious Disease"/>
            <person name="Wu L."/>
            <person name="Ma J."/>
        </authorList>
    </citation>
    <scope>NUCLEOTIDE SEQUENCE [LARGE SCALE GENOMIC DNA]</scope>
    <source>
        <strain evidence="5">CCUG 58127</strain>
    </source>
</reference>
<dbReference type="SUPFAM" id="SSF49503">
    <property type="entry name" value="Cupredoxins"/>
    <property type="match status" value="1"/>
</dbReference>
<protein>
    <recommendedName>
        <fullName evidence="6">Copper oxidase</fullName>
    </recommendedName>
</protein>
<dbReference type="Gene3D" id="2.60.40.420">
    <property type="entry name" value="Cupredoxins - blue copper proteins"/>
    <property type="match status" value="1"/>
</dbReference>
<keyword evidence="5" id="KW-1185">Reference proteome</keyword>
<dbReference type="EMBL" id="JBHSWH010000001">
    <property type="protein sequence ID" value="MFC6706196.1"/>
    <property type="molecule type" value="Genomic_DNA"/>
</dbReference>
<gene>
    <name evidence="4" type="ORF">ACFQDH_13240</name>
</gene>
<evidence type="ECO:0000256" key="2">
    <source>
        <dbReference type="SAM" id="Phobius"/>
    </source>
</evidence>
<organism evidence="4 5">
    <name type="scientific">Flexivirga alba</name>
    <dbReference type="NCBI Taxonomy" id="702742"/>
    <lineage>
        <taxon>Bacteria</taxon>
        <taxon>Bacillati</taxon>
        <taxon>Actinomycetota</taxon>
        <taxon>Actinomycetes</taxon>
        <taxon>Micrococcales</taxon>
        <taxon>Dermacoccaceae</taxon>
        <taxon>Flexivirga</taxon>
    </lineage>
</organism>
<dbReference type="Proteomes" id="UP001596298">
    <property type="component" value="Unassembled WGS sequence"/>
</dbReference>
<name>A0ABW2AIH5_9MICO</name>